<dbReference type="AlphaFoldDB" id="A0A078MHI8"/>
<dbReference type="PANTHER" id="PTHR24567">
    <property type="entry name" value="CRP FAMILY TRANSCRIPTIONAL REGULATORY PROTEIN"/>
    <property type="match status" value="1"/>
</dbReference>
<dbReference type="PATRIC" id="fig|1461581.3.peg.1753"/>
<evidence type="ECO:0000259" key="5">
    <source>
        <dbReference type="PROSITE" id="PS51063"/>
    </source>
</evidence>
<dbReference type="InterPro" id="IPR014710">
    <property type="entry name" value="RmlC-like_jellyroll"/>
</dbReference>
<dbReference type="InterPro" id="IPR018490">
    <property type="entry name" value="cNMP-bd_dom_sf"/>
</dbReference>
<dbReference type="PROSITE" id="PS51063">
    <property type="entry name" value="HTH_CRP_2"/>
    <property type="match status" value="1"/>
</dbReference>
<feature type="domain" description="Cyclic nucleotide-binding" evidence="4">
    <location>
        <begin position="13"/>
        <end position="116"/>
    </location>
</feature>
<dbReference type="SUPFAM" id="SSF46785">
    <property type="entry name" value="Winged helix' DNA-binding domain"/>
    <property type="match status" value="1"/>
</dbReference>
<dbReference type="EMBL" id="LK391969">
    <property type="protein sequence ID" value="CEF26841.1"/>
    <property type="molecule type" value="Genomic_DNA"/>
</dbReference>
<gene>
    <name evidence="6" type="ORF">BN1049_01775</name>
</gene>
<evidence type="ECO:0000259" key="4">
    <source>
        <dbReference type="PROSITE" id="PS50042"/>
    </source>
</evidence>
<dbReference type="PROSITE" id="PS50042">
    <property type="entry name" value="CNMP_BINDING_3"/>
    <property type="match status" value="1"/>
</dbReference>
<dbReference type="Gene3D" id="2.60.120.10">
    <property type="entry name" value="Jelly Rolls"/>
    <property type="match status" value="1"/>
</dbReference>
<dbReference type="Pfam" id="PF13545">
    <property type="entry name" value="HTH_Crp_2"/>
    <property type="match status" value="1"/>
</dbReference>
<dbReference type="InterPro" id="IPR012318">
    <property type="entry name" value="HTH_CRP"/>
</dbReference>
<dbReference type="EMBL" id="LM997413">
    <property type="protein sequence ID" value="CEA04877.1"/>
    <property type="molecule type" value="Genomic_DNA"/>
</dbReference>
<organism evidence="6">
    <name type="scientific">Pseudomonas saudimassiliensis</name>
    <dbReference type="NCBI Taxonomy" id="1461581"/>
    <lineage>
        <taxon>Bacteria</taxon>
        <taxon>Pseudomonadati</taxon>
        <taxon>Pseudomonadota</taxon>
        <taxon>Gammaproteobacteria</taxon>
        <taxon>Pseudomonadales</taxon>
        <taxon>Pseudomonadaceae</taxon>
        <taxon>Pseudomonas</taxon>
    </lineage>
</organism>
<dbReference type="CDD" id="cd00038">
    <property type="entry name" value="CAP_ED"/>
    <property type="match status" value="1"/>
</dbReference>
<evidence type="ECO:0000256" key="3">
    <source>
        <dbReference type="ARBA" id="ARBA00023163"/>
    </source>
</evidence>
<dbReference type="InterPro" id="IPR000595">
    <property type="entry name" value="cNMP-bd_dom"/>
</dbReference>
<dbReference type="GO" id="GO:0003677">
    <property type="term" value="F:DNA binding"/>
    <property type="evidence" value="ECO:0007669"/>
    <property type="project" value="UniProtKB-KW"/>
</dbReference>
<feature type="domain" description="HTH crp-type" evidence="5">
    <location>
        <begin position="147"/>
        <end position="220"/>
    </location>
</feature>
<accession>A0A078MHI8</accession>
<reference evidence="6" key="1">
    <citation type="submission" date="2014-07" db="EMBL/GenBank/DDBJ databases">
        <authorList>
            <person name="Urmite Genomes Urmite Genomes"/>
        </authorList>
    </citation>
    <scope>NUCLEOTIDE SEQUENCE</scope>
    <source>
        <strain evidence="6">12M76_air</strain>
    </source>
</reference>
<keyword evidence="2" id="KW-0238">DNA-binding</keyword>
<dbReference type="InterPro" id="IPR050397">
    <property type="entry name" value="Env_Response_Regulators"/>
</dbReference>
<dbReference type="GO" id="GO:0005829">
    <property type="term" value="C:cytosol"/>
    <property type="evidence" value="ECO:0007669"/>
    <property type="project" value="TreeGrafter"/>
</dbReference>
<keyword evidence="1" id="KW-0805">Transcription regulation</keyword>
<keyword evidence="3" id="KW-0804">Transcription</keyword>
<dbReference type="SMART" id="SM00100">
    <property type="entry name" value="cNMP"/>
    <property type="match status" value="1"/>
</dbReference>
<dbReference type="GO" id="GO:0003700">
    <property type="term" value="F:DNA-binding transcription factor activity"/>
    <property type="evidence" value="ECO:0007669"/>
    <property type="project" value="TreeGrafter"/>
</dbReference>
<evidence type="ECO:0000256" key="1">
    <source>
        <dbReference type="ARBA" id="ARBA00023015"/>
    </source>
</evidence>
<proteinExistence type="predicted"/>
<sequence length="229" mass="25413">MRPVPIPISAAHSFGSLSPELDALLKTHAKKQHLVKKQRLFHRGSPPTALFCVESGGIRLCVTGANGRESLLNIATPGHWFGEASVFTGENRIHDAFAVLETELLVVPAQTFHTIVDHRPEFLLEFLRLMGLRYKATLERMDENAIQPLPARLASTMLELFRAEITQLTLGENITLHVSQEDLGQMLGVSRQSVNKVLKVWEEQGFIEVSYRSLVVLEPAALEASICSP</sequence>
<evidence type="ECO:0000256" key="2">
    <source>
        <dbReference type="ARBA" id="ARBA00023125"/>
    </source>
</evidence>
<protein>
    <submittedName>
        <fullName evidence="6">Putative regulatory protein</fullName>
    </submittedName>
</protein>
<evidence type="ECO:0000313" key="6">
    <source>
        <dbReference type="EMBL" id="CEA04877.1"/>
    </source>
</evidence>
<dbReference type="PANTHER" id="PTHR24567:SF74">
    <property type="entry name" value="HTH-TYPE TRANSCRIPTIONAL REGULATOR ARCR"/>
    <property type="match status" value="1"/>
</dbReference>
<dbReference type="SUPFAM" id="SSF51206">
    <property type="entry name" value="cAMP-binding domain-like"/>
    <property type="match status" value="1"/>
</dbReference>
<dbReference type="InterPro" id="IPR036390">
    <property type="entry name" value="WH_DNA-bd_sf"/>
</dbReference>
<name>A0A078MHI8_9PSED</name>
<dbReference type="Pfam" id="PF00027">
    <property type="entry name" value="cNMP_binding"/>
    <property type="match status" value="1"/>
</dbReference>
<dbReference type="SMART" id="SM00419">
    <property type="entry name" value="HTH_CRP"/>
    <property type="match status" value="1"/>
</dbReference>